<dbReference type="EMBL" id="JTHE03000088">
    <property type="protein sequence ID" value="MCM1984114.1"/>
    <property type="molecule type" value="Genomic_DNA"/>
</dbReference>
<keyword evidence="2" id="KW-1185">Reference proteome</keyword>
<evidence type="ECO:0000313" key="1">
    <source>
        <dbReference type="EMBL" id="MCM1984114.1"/>
    </source>
</evidence>
<gene>
    <name evidence="1" type="ORF">QQ91_0014920</name>
</gene>
<organism evidence="1 2">
    <name type="scientific">Lyngbya confervoides BDU141951</name>
    <dbReference type="NCBI Taxonomy" id="1574623"/>
    <lineage>
        <taxon>Bacteria</taxon>
        <taxon>Bacillati</taxon>
        <taxon>Cyanobacteriota</taxon>
        <taxon>Cyanophyceae</taxon>
        <taxon>Oscillatoriophycideae</taxon>
        <taxon>Oscillatoriales</taxon>
        <taxon>Microcoleaceae</taxon>
        <taxon>Lyngbya</taxon>
    </lineage>
</organism>
<dbReference type="Proteomes" id="UP000031561">
    <property type="component" value="Unassembled WGS sequence"/>
</dbReference>
<name>A0ABD4T5Z6_9CYAN</name>
<proteinExistence type="predicted"/>
<accession>A0ABD4T5Z6</accession>
<comment type="caution">
    <text evidence="1">The sequence shown here is derived from an EMBL/GenBank/DDBJ whole genome shotgun (WGS) entry which is preliminary data.</text>
</comment>
<sequence>MARFTIPIVLACWIASVALPLGIKRPARAVLPQSWSLAKRQKVQKSDTVKVTAAEVVTEQIGTRDYAQLRLTVENTGPDPVQSLRIYYEIYDESGTQIREAGSVAVQPWLVPPDQPIPVETDLNQSGWVKITLLQWQTLDLSPAKHLQMQVFQPRIGTEDAP</sequence>
<evidence type="ECO:0000313" key="2">
    <source>
        <dbReference type="Proteomes" id="UP000031561"/>
    </source>
</evidence>
<protein>
    <submittedName>
        <fullName evidence="1">ApaG domain-containing protein</fullName>
    </submittedName>
</protein>
<dbReference type="RefSeq" id="WP_166275736.1">
    <property type="nucleotide sequence ID" value="NZ_JTHE03000088.1"/>
</dbReference>
<reference evidence="1 2" key="1">
    <citation type="journal article" date="2015" name="Genome Announc.">
        <title>Draft Genome Sequence of Filamentous Marine Cyanobacterium Lyngbya confervoides Strain BDU141951.</title>
        <authorList>
            <person name="Chandrababunaidu M.M."/>
            <person name="Sen D."/>
            <person name="Tripathy S."/>
        </authorList>
    </citation>
    <scope>NUCLEOTIDE SEQUENCE [LARGE SCALE GENOMIC DNA]</scope>
    <source>
        <strain evidence="1 2">BDU141951</strain>
    </source>
</reference>
<dbReference type="AlphaFoldDB" id="A0ABD4T5Z6"/>